<evidence type="ECO:0000313" key="3">
    <source>
        <dbReference type="EMBL" id="ESK88469.1"/>
    </source>
</evidence>
<dbReference type="HOGENOM" id="CLU_000384_31_0_1"/>
<evidence type="ECO:0000256" key="1">
    <source>
        <dbReference type="SAM" id="MobiDB-lite"/>
    </source>
</evidence>
<dbReference type="OrthoDB" id="3364639at2759"/>
<organism evidence="3 4">
    <name type="scientific">Moniliophthora roreri (strain MCA 2997)</name>
    <name type="common">Cocoa frosty pod rot fungus</name>
    <name type="synonym">Crinipellis roreri</name>
    <dbReference type="NCBI Taxonomy" id="1381753"/>
    <lineage>
        <taxon>Eukaryota</taxon>
        <taxon>Fungi</taxon>
        <taxon>Dikarya</taxon>
        <taxon>Basidiomycota</taxon>
        <taxon>Agaricomycotina</taxon>
        <taxon>Agaricomycetes</taxon>
        <taxon>Agaricomycetidae</taxon>
        <taxon>Agaricales</taxon>
        <taxon>Marasmiineae</taxon>
        <taxon>Marasmiaceae</taxon>
        <taxon>Moniliophthora</taxon>
    </lineage>
</organism>
<dbReference type="KEGG" id="mrr:Moror_14705"/>
<accession>V2Y9W6</accession>
<dbReference type="AlphaFoldDB" id="V2Y9W6"/>
<reference evidence="3 4" key="1">
    <citation type="journal article" date="2014" name="BMC Genomics">
        <title>Genome and secretome analysis of the hemibiotrophic fungal pathogen, Moniliophthora roreri, which causes frosty pod rot disease of cacao: mechanisms of the biotrophic and necrotrophic phases.</title>
        <authorList>
            <person name="Meinhardt L.W."/>
            <person name="Costa G.G.L."/>
            <person name="Thomazella D.P.T."/>
            <person name="Teixeira P.J.P.L."/>
            <person name="Carazzolle M.F."/>
            <person name="Schuster S.C."/>
            <person name="Carlson J.E."/>
            <person name="Guiltinan M.J."/>
            <person name="Mieczkowski P."/>
            <person name="Farmer A."/>
            <person name="Ramaraj T."/>
            <person name="Crozier J."/>
            <person name="Davis R.E."/>
            <person name="Shao J."/>
            <person name="Melnick R.L."/>
            <person name="Pereira G.A.G."/>
            <person name="Bailey B.A."/>
        </authorList>
    </citation>
    <scope>NUCLEOTIDE SEQUENCE [LARGE SCALE GENOMIC DNA]</scope>
    <source>
        <strain evidence="3 4">MCA 2997</strain>
    </source>
</reference>
<evidence type="ECO:0000313" key="4">
    <source>
        <dbReference type="Proteomes" id="UP000017559"/>
    </source>
</evidence>
<name>V2Y9W6_MONRO</name>
<evidence type="ECO:0000259" key="2">
    <source>
        <dbReference type="Pfam" id="PF24626"/>
    </source>
</evidence>
<dbReference type="Proteomes" id="UP000017559">
    <property type="component" value="Unassembled WGS sequence"/>
</dbReference>
<dbReference type="InterPro" id="IPR016197">
    <property type="entry name" value="Chromo-like_dom_sf"/>
</dbReference>
<feature type="region of interest" description="Disordered" evidence="1">
    <location>
        <begin position="100"/>
        <end position="122"/>
    </location>
</feature>
<proteinExistence type="predicted"/>
<dbReference type="SUPFAM" id="SSF54160">
    <property type="entry name" value="Chromo domain-like"/>
    <property type="match status" value="1"/>
</dbReference>
<protein>
    <recommendedName>
        <fullName evidence="2">Tf2-1-like SH3-like domain-containing protein</fullName>
    </recommendedName>
</protein>
<sequence length="122" mass="14021">MKKLLEKYLSLFTIIAQPSSHVFTIHLPDYLSSIHPVFHVSQLKPFHPSEIPDHTELPPPPVEIDDKGELHYAISEILDSKLDWQYEEVEWILAEDLDPGKALDDFYSNPTNKDKPGPLPKH</sequence>
<dbReference type="Pfam" id="PF24626">
    <property type="entry name" value="SH3_Tf2-1"/>
    <property type="match status" value="1"/>
</dbReference>
<comment type="caution">
    <text evidence="3">The sequence shown here is derived from an EMBL/GenBank/DDBJ whole genome shotgun (WGS) entry which is preliminary data.</text>
</comment>
<feature type="domain" description="Tf2-1-like SH3-like" evidence="2">
    <location>
        <begin position="2"/>
        <end position="47"/>
    </location>
</feature>
<keyword evidence="4" id="KW-1185">Reference proteome</keyword>
<gene>
    <name evidence="3" type="ORF">Moror_14705</name>
</gene>
<dbReference type="EMBL" id="AWSO01000646">
    <property type="protein sequence ID" value="ESK88469.1"/>
    <property type="molecule type" value="Genomic_DNA"/>
</dbReference>
<dbReference type="InterPro" id="IPR056924">
    <property type="entry name" value="SH3_Tf2-1"/>
</dbReference>